<organism evidence="2 3">
    <name type="scientific">Dyadobacter endophyticus</name>
    <dbReference type="NCBI Taxonomy" id="1749036"/>
    <lineage>
        <taxon>Bacteria</taxon>
        <taxon>Pseudomonadati</taxon>
        <taxon>Bacteroidota</taxon>
        <taxon>Cytophagia</taxon>
        <taxon>Cytophagales</taxon>
        <taxon>Spirosomataceae</taxon>
        <taxon>Dyadobacter</taxon>
    </lineage>
</organism>
<dbReference type="Proteomes" id="UP000600214">
    <property type="component" value="Unassembled WGS sequence"/>
</dbReference>
<proteinExistence type="predicted"/>
<dbReference type="Pfam" id="PF00535">
    <property type="entry name" value="Glycos_transf_2"/>
    <property type="match status" value="1"/>
</dbReference>
<dbReference type="Gene3D" id="3.90.550.10">
    <property type="entry name" value="Spore Coat Polysaccharide Biosynthesis Protein SpsA, Chain A"/>
    <property type="match status" value="1"/>
</dbReference>
<dbReference type="PANTHER" id="PTHR22916">
    <property type="entry name" value="GLYCOSYLTRANSFERASE"/>
    <property type="match status" value="1"/>
</dbReference>
<evidence type="ECO:0000313" key="2">
    <source>
        <dbReference type="EMBL" id="GGH54970.1"/>
    </source>
</evidence>
<dbReference type="EMBL" id="BMIA01000007">
    <property type="protein sequence ID" value="GGH54970.1"/>
    <property type="molecule type" value="Genomic_DNA"/>
</dbReference>
<accession>A0ABQ1ZCD0</accession>
<gene>
    <name evidence="2" type="ORF">GCM10007423_62020</name>
</gene>
<dbReference type="SUPFAM" id="SSF53448">
    <property type="entry name" value="Nucleotide-diphospho-sugar transferases"/>
    <property type="match status" value="1"/>
</dbReference>
<name>A0ABQ1ZCD0_9BACT</name>
<sequence>MKLSVCVPTYNHEQYIGQMLDGALMQQTSFNFEIVIGDDASTDATPDIIREYSAKKPGVSTRGTIRAFLHSENQGPKEPREFAGRNNVLQLLKACKGEYVAMCEGDDYWTDPFKLQKQVDFLDQNPDFAVCHHNMEVIYEDGSPSHFFNAPDQKAVSTIEDLLEDKWFMATASWVYRNHFLTEDFAEWHAKAAAGDWAIMFQLAAKGKIGYLSDVMGVYRKHSAGLSNVHAHTNFRFLQNRKEMFRNVGKWLDGRYDATVTRTVHRYDELLAGLEKIGSSN</sequence>
<dbReference type="PANTHER" id="PTHR22916:SF3">
    <property type="entry name" value="UDP-GLCNAC:BETAGAL BETA-1,3-N-ACETYLGLUCOSAMINYLTRANSFERASE-LIKE PROTEIN 1"/>
    <property type="match status" value="1"/>
</dbReference>
<dbReference type="RefSeq" id="WP_188939206.1">
    <property type="nucleotide sequence ID" value="NZ_BMIA01000007.1"/>
</dbReference>
<comment type="caution">
    <text evidence="2">The sequence shown here is derived from an EMBL/GenBank/DDBJ whole genome shotgun (WGS) entry which is preliminary data.</text>
</comment>
<feature type="domain" description="Glycosyltransferase 2-like" evidence="1">
    <location>
        <begin position="4"/>
        <end position="142"/>
    </location>
</feature>
<keyword evidence="3" id="KW-1185">Reference proteome</keyword>
<dbReference type="InterPro" id="IPR001173">
    <property type="entry name" value="Glyco_trans_2-like"/>
</dbReference>
<reference evidence="3" key="1">
    <citation type="journal article" date="2019" name="Int. J. Syst. Evol. Microbiol.">
        <title>The Global Catalogue of Microorganisms (GCM) 10K type strain sequencing project: providing services to taxonomists for standard genome sequencing and annotation.</title>
        <authorList>
            <consortium name="The Broad Institute Genomics Platform"/>
            <consortium name="The Broad Institute Genome Sequencing Center for Infectious Disease"/>
            <person name="Wu L."/>
            <person name="Ma J."/>
        </authorList>
    </citation>
    <scope>NUCLEOTIDE SEQUENCE [LARGE SCALE GENOMIC DNA]</scope>
    <source>
        <strain evidence="3">CGMCC 1.15288</strain>
    </source>
</reference>
<evidence type="ECO:0000313" key="3">
    <source>
        <dbReference type="Proteomes" id="UP000600214"/>
    </source>
</evidence>
<dbReference type="InterPro" id="IPR029044">
    <property type="entry name" value="Nucleotide-diphossugar_trans"/>
</dbReference>
<protein>
    <recommendedName>
        <fullName evidence="1">Glycosyltransferase 2-like domain-containing protein</fullName>
    </recommendedName>
</protein>
<evidence type="ECO:0000259" key="1">
    <source>
        <dbReference type="Pfam" id="PF00535"/>
    </source>
</evidence>